<dbReference type="InParanoid" id="C1F8Z1"/>
<evidence type="ECO:0000256" key="2">
    <source>
        <dbReference type="SAM" id="Phobius"/>
    </source>
</evidence>
<evidence type="ECO:0000313" key="3">
    <source>
        <dbReference type="EMBL" id="ACO32158.1"/>
    </source>
</evidence>
<dbReference type="Proteomes" id="UP000002207">
    <property type="component" value="Chromosome"/>
</dbReference>
<dbReference type="EMBL" id="CP001472">
    <property type="protein sequence ID" value="ACO32158.1"/>
    <property type="molecule type" value="Genomic_DNA"/>
</dbReference>
<accession>C1F8Z1</accession>
<evidence type="ECO:0000313" key="4">
    <source>
        <dbReference type="Proteomes" id="UP000002207"/>
    </source>
</evidence>
<name>C1F8Z1_ACIC5</name>
<keyword evidence="4" id="KW-1185">Reference proteome</keyword>
<dbReference type="HOGENOM" id="CLU_2406590_0_0_0"/>
<keyword evidence="2" id="KW-0472">Membrane</keyword>
<organism evidence="3 4">
    <name type="scientific">Acidobacterium capsulatum (strain ATCC 51196 / DSM 11244 / BCRC 80197 / JCM 7670 / NBRC 15755 / NCIMB 13165 / 161)</name>
    <dbReference type="NCBI Taxonomy" id="240015"/>
    <lineage>
        <taxon>Bacteria</taxon>
        <taxon>Pseudomonadati</taxon>
        <taxon>Acidobacteriota</taxon>
        <taxon>Terriglobia</taxon>
        <taxon>Terriglobales</taxon>
        <taxon>Acidobacteriaceae</taxon>
        <taxon>Acidobacterium</taxon>
    </lineage>
</organism>
<proteinExistence type="predicted"/>
<protein>
    <submittedName>
        <fullName evidence="3">Uncharacterized protein</fullName>
    </submittedName>
</protein>
<dbReference type="KEGG" id="aca:ACP_2053"/>
<keyword evidence="2" id="KW-1133">Transmembrane helix</keyword>
<reference evidence="3 4" key="1">
    <citation type="journal article" date="2009" name="Appl. Environ. Microbiol.">
        <title>Three genomes from the phylum Acidobacteria provide insight into the lifestyles of these microorganisms in soils.</title>
        <authorList>
            <person name="Ward N.L."/>
            <person name="Challacombe J.F."/>
            <person name="Janssen P.H."/>
            <person name="Henrissat B."/>
            <person name="Coutinho P.M."/>
            <person name="Wu M."/>
            <person name="Xie G."/>
            <person name="Haft D.H."/>
            <person name="Sait M."/>
            <person name="Badger J."/>
            <person name="Barabote R.D."/>
            <person name="Bradley B."/>
            <person name="Brettin T.S."/>
            <person name="Brinkac L.M."/>
            <person name="Bruce D."/>
            <person name="Creasy T."/>
            <person name="Daugherty S.C."/>
            <person name="Davidsen T.M."/>
            <person name="DeBoy R.T."/>
            <person name="Detter J.C."/>
            <person name="Dodson R.J."/>
            <person name="Durkin A.S."/>
            <person name="Ganapathy A."/>
            <person name="Gwinn-Giglio M."/>
            <person name="Han C.S."/>
            <person name="Khouri H."/>
            <person name="Kiss H."/>
            <person name="Kothari S.P."/>
            <person name="Madupu R."/>
            <person name="Nelson K.E."/>
            <person name="Nelson W.C."/>
            <person name="Paulsen I."/>
            <person name="Penn K."/>
            <person name="Ren Q."/>
            <person name="Rosovitz M.J."/>
            <person name="Selengut J.D."/>
            <person name="Shrivastava S."/>
            <person name="Sullivan S.A."/>
            <person name="Tapia R."/>
            <person name="Thompson L.S."/>
            <person name="Watkins K.L."/>
            <person name="Yang Q."/>
            <person name="Yu C."/>
            <person name="Zafar N."/>
            <person name="Zhou L."/>
            <person name="Kuske C.R."/>
        </authorList>
    </citation>
    <scope>NUCLEOTIDE SEQUENCE [LARGE SCALE GENOMIC DNA]</scope>
    <source>
        <strain evidence="4">ATCC 51196 / DSM 11244 / BCRC 80197 / JCM 7670 / NBRC 15755 / NCIMB 13165 / 161</strain>
    </source>
</reference>
<gene>
    <name evidence="3" type="ordered locus">ACP_2053</name>
</gene>
<sequence length="92" mass="10196">MNFRRPPGGAVWASYLIMGKPLKAQTWFLVGLVTTMLGCVDLMRHGIPHWPALICFAGTAVLFWTGNQVRKQNERARKAREEAPESKVATGG</sequence>
<feature type="region of interest" description="Disordered" evidence="1">
    <location>
        <begin position="73"/>
        <end position="92"/>
    </location>
</feature>
<feature type="transmembrane region" description="Helical" evidence="2">
    <location>
        <begin position="49"/>
        <end position="67"/>
    </location>
</feature>
<feature type="compositionally biased region" description="Basic and acidic residues" evidence="1">
    <location>
        <begin position="73"/>
        <end position="85"/>
    </location>
</feature>
<keyword evidence="2" id="KW-0812">Transmembrane</keyword>
<evidence type="ECO:0000256" key="1">
    <source>
        <dbReference type="SAM" id="MobiDB-lite"/>
    </source>
</evidence>
<dbReference type="AlphaFoldDB" id="C1F8Z1"/>